<dbReference type="PRINTS" id="PR00368">
    <property type="entry name" value="FADPNR"/>
</dbReference>
<dbReference type="InterPro" id="IPR055178">
    <property type="entry name" value="RsdA/BaiN/AoA(So)-like_dom"/>
</dbReference>
<dbReference type="SUPFAM" id="SSF51905">
    <property type="entry name" value="FAD/NAD(P)-binding domain"/>
    <property type="match status" value="1"/>
</dbReference>
<reference evidence="6 7" key="1">
    <citation type="journal article" date="2019" name="Appl. Environ. Microbiol.">
        <title>Clostridium scindens ATCC 35704: integration of nutritional requirements, the complete genome sequence, and global transcriptional responses to bile acids.</title>
        <authorList>
            <person name="Devendran S."/>
            <person name="Shrestha R."/>
            <person name="Alves J.M.P."/>
            <person name="Wolf P.G."/>
            <person name="Ly L."/>
            <person name="Hernandez A.G."/>
            <person name="Mendez-Garcia C."/>
            <person name="Inboden A."/>
            <person name="Wiley J."/>
            <person name="Paul O."/>
            <person name="Allen A."/>
            <person name="Springer E."/>
            <person name="Wright C.L."/>
            <person name="Fields C.J."/>
            <person name="Daniel S.L."/>
            <person name="Ridlon J.M."/>
        </authorList>
    </citation>
    <scope>NUCLEOTIDE SEQUENCE [LARGE SCALE GENOMIC DNA]</scope>
    <source>
        <strain evidence="6 7">ATCC 35704</strain>
    </source>
</reference>
<proteinExistence type="predicted"/>
<keyword evidence="7" id="KW-1185">Reference proteome</keyword>
<evidence type="ECO:0000256" key="2">
    <source>
        <dbReference type="ARBA" id="ARBA00022630"/>
    </source>
</evidence>
<dbReference type="Gene3D" id="2.40.30.10">
    <property type="entry name" value="Translation factors"/>
    <property type="match status" value="1"/>
</dbReference>
<dbReference type="NCBIfam" id="TIGR00275">
    <property type="entry name" value="aminoacetone oxidase family FAD-binding enzyme"/>
    <property type="match status" value="1"/>
</dbReference>
<evidence type="ECO:0000259" key="4">
    <source>
        <dbReference type="Pfam" id="PF03486"/>
    </source>
</evidence>
<sequence length="409" mass="44993">MSKVLIVGGGAAGMFASIAAARGGHEVLVFEKNEKLGKKLFITGKGRCNITNACDMDTLFSSIVSNSKFLYSSFYGYSNQDVIDFFEGLGVRTKIERGERVFPASDHSSDVIRAMEKEMRRLGVKAELHAEVTAVRSGKGRFDHIELSGGRKVTGDACIVATGGLSYQSTGSTGDGYRFAEENGHGITERMPSLVPMEIKEPWVSSLQGLSLRNVTATLYQGRKEVYREFGEMLFTHYGVSGPIIISASSYVGKKLKEQEMRLEIDLKPALDEEQLDHRLLRDFEANANKQFKNALGRLFPSKLIPVMIQLSGIDPEKKVNVISKEERRAFVHLIKHLPMTVTGLRGYNEAIITKGGIRTREIDPGTMESKQVKGLYFAGEVLDLDALTGGFNLQIAWSTAYAAGSSIE</sequence>
<dbReference type="OrthoDB" id="9773233at2"/>
<gene>
    <name evidence="6" type="ORF">HDCHBGLK_03209</name>
</gene>
<dbReference type="SUPFAM" id="SSF160996">
    <property type="entry name" value="HI0933 insert domain-like"/>
    <property type="match status" value="1"/>
</dbReference>
<dbReference type="PANTHER" id="PTHR42887:SF2">
    <property type="entry name" value="OS12G0638800 PROTEIN"/>
    <property type="match status" value="1"/>
</dbReference>
<dbReference type="Proteomes" id="UP000289664">
    <property type="component" value="Chromosome"/>
</dbReference>
<dbReference type="InterPro" id="IPR036188">
    <property type="entry name" value="FAD/NAD-bd_sf"/>
</dbReference>
<dbReference type="KEGG" id="csci:HDCHBGLK_03209"/>
<dbReference type="InterPro" id="IPR023166">
    <property type="entry name" value="BaiN-like_dom_sf"/>
</dbReference>
<dbReference type="GeneID" id="62697392"/>
<feature type="domain" description="RsdA/BaiN/AoA(So)-like Rossmann fold-like" evidence="4">
    <location>
        <begin position="3"/>
        <end position="406"/>
    </location>
</feature>
<evidence type="ECO:0000313" key="6">
    <source>
        <dbReference type="EMBL" id="QBF75798.1"/>
    </source>
</evidence>
<comment type="cofactor">
    <cofactor evidence="1">
        <name>FAD</name>
        <dbReference type="ChEBI" id="CHEBI:57692"/>
    </cofactor>
</comment>
<dbReference type="InterPro" id="IPR004792">
    <property type="entry name" value="BaiN-like"/>
</dbReference>
<keyword evidence="3" id="KW-0274">FAD</keyword>
<feature type="domain" description="RsdA/BaiN/AoA(So)-like insert" evidence="5">
    <location>
        <begin position="192"/>
        <end position="353"/>
    </location>
</feature>
<evidence type="ECO:0000313" key="7">
    <source>
        <dbReference type="Proteomes" id="UP000289664"/>
    </source>
</evidence>
<evidence type="ECO:0000256" key="1">
    <source>
        <dbReference type="ARBA" id="ARBA00001974"/>
    </source>
</evidence>
<dbReference type="EMBL" id="CP036170">
    <property type="protein sequence ID" value="QBF75798.1"/>
    <property type="molecule type" value="Genomic_DNA"/>
</dbReference>
<dbReference type="Pfam" id="PF03486">
    <property type="entry name" value="HI0933_like"/>
    <property type="match status" value="1"/>
</dbReference>
<protein>
    <recommendedName>
        <fullName evidence="8">NAD(P)/FAD-dependent oxidoreductase</fullName>
    </recommendedName>
</protein>
<accession>A0A494WRS1</accession>
<name>A0A494WRS1_CLOS5</name>
<evidence type="ECO:0000256" key="3">
    <source>
        <dbReference type="ARBA" id="ARBA00022827"/>
    </source>
</evidence>
<dbReference type="AlphaFoldDB" id="A0A494WRS1"/>
<dbReference type="RefSeq" id="WP_009249288.1">
    <property type="nucleotide sequence ID" value="NZ_CP036170.1"/>
</dbReference>
<evidence type="ECO:0008006" key="8">
    <source>
        <dbReference type="Google" id="ProtNLM"/>
    </source>
</evidence>
<organism evidence="6 7">
    <name type="scientific">Clostridium scindens (strain ATCC 35704 / DSM 5676 / VPI 13733 / 19)</name>
    <dbReference type="NCBI Taxonomy" id="411468"/>
    <lineage>
        <taxon>Bacteria</taxon>
        <taxon>Bacillati</taxon>
        <taxon>Bacillota</taxon>
        <taxon>Clostridia</taxon>
        <taxon>Lachnospirales</taxon>
        <taxon>Lachnospiraceae</taxon>
    </lineage>
</organism>
<evidence type="ECO:0000259" key="5">
    <source>
        <dbReference type="Pfam" id="PF22780"/>
    </source>
</evidence>
<dbReference type="Gene3D" id="3.50.50.60">
    <property type="entry name" value="FAD/NAD(P)-binding domain"/>
    <property type="match status" value="1"/>
</dbReference>
<dbReference type="InterPro" id="IPR057661">
    <property type="entry name" value="RsdA/BaiN/AoA(So)_Rossmann"/>
</dbReference>
<dbReference type="PANTHER" id="PTHR42887">
    <property type="entry name" value="OS12G0638800 PROTEIN"/>
    <property type="match status" value="1"/>
</dbReference>
<dbReference type="Pfam" id="PF22780">
    <property type="entry name" value="HI0933_like_1st"/>
    <property type="match status" value="1"/>
</dbReference>
<keyword evidence="2" id="KW-0285">Flavoprotein</keyword>
<dbReference type="Gene3D" id="1.10.8.260">
    <property type="entry name" value="HI0933 insert domain-like"/>
    <property type="match status" value="1"/>
</dbReference>